<dbReference type="HOGENOM" id="CLU_058096_0_0_1"/>
<gene>
    <name evidence="2" type="ORF">SJAG_01420</name>
</gene>
<name>B6JXV7_SCHJY</name>
<protein>
    <submittedName>
        <fullName evidence="2">U3 snoRNP-associated protein Cic1/Utp30 family protein</fullName>
    </submittedName>
</protein>
<evidence type="ECO:0000256" key="1">
    <source>
        <dbReference type="SAM" id="MobiDB-lite"/>
    </source>
</evidence>
<evidence type="ECO:0000313" key="3">
    <source>
        <dbReference type="Proteomes" id="UP000001744"/>
    </source>
</evidence>
<dbReference type="OMA" id="PQRAYKN"/>
<dbReference type="InterPro" id="IPR028364">
    <property type="entry name" value="Ribosomal_uL1/biogenesis"/>
</dbReference>
<keyword evidence="3" id="KW-1185">Reference proteome</keyword>
<dbReference type="EMBL" id="KE651168">
    <property type="protein sequence ID" value="EEB06375.1"/>
    <property type="molecule type" value="Genomic_DNA"/>
</dbReference>
<proteinExistence type="predicted"/>
<feature type="compositionally biased region" description="Low complexity" evidence="1">
    <location>
        <begin position="333"/>
        <end position="354"/>
    </location>
</feature>
<dbReference type="SUPFAM" id="SSF56808">
    <property type="entry name" value="Ribosomal protein L1"/>
    <property type="match status" value="1"/>
</dbReference>
<feature type="compositionally biased region" description="Basic and acidic residues" evidence="1">
    <location>
        <begin position="298"/>
        <end position="316"/>
    </location>
</feature>
<dbReference type="InterPro" id="IPR023674">
    <property type="entry name" value="Ribosomal_uL1-like"/>
</dbReference>
<dbReference type="GeneID" id="7048175"/>
<sequence>MALADVLGKDVKLEEKLAAERKAKASPEKPNLLEDEDEPSAESVWVQFSTMKFVASSRKLKPYVIPVKHAIFPAGAEVCLLVKDPQRKFKDLVTEAGLSKVVTRVIGISKLKAKWKSFEQKRQLRDQYDLFLADERIYAMLPHTLGTTFYKKKKLPIPVDVHQATAEQLKETVAGVYNSTLFQAAPCNSFMVKCGHTTNTPAELAENLSSIIEYLSAKIMCKNENVLLSIHIKTSHSLALPLWQAENLAELLAKKQNENKIPATKRKNSDAEEQAESKPAATKKQKQQKTKEASAPAKKAEEKTVTKPASPKKEKTSAAPKPKASKPTKSAKKSTTTSTKAAATTKSPAAAAKKPSGKKVTVAVPSRKRKN</sequence>
<organism evidence="2 3">
    <name type="scientific">Schizosaccharomyces japonicus (strain yFS275 / FY16936)</name>
    <name type="common">Fission yeast</name>
    <dbReference type="NCBI Taxonomy" id="402676"/>
    <lineage>
        <taxon>Eukaryota</taxon>
        <taxon>Fungi</taxon>
        <taxon>Dikarya</taxon>
        <taxon>Ascomycota</taxon>
        <taxon>Taphrinomycotina</taxon>
        <taxon>Schizosaccharomycetes</taxon>
        <taxon>Schizosaccharomycetales</taxon>
        <taxon>Schizosaccharomycetaceae</taxon>
        <taxon>Schizosaccharomyces</taxon>
    </lineage>
</organism>
<dbReference type="VEuPathDB" id="FungiDB:SJAG_01420"/>
<dbReference type="OrthoDB" id="10251727at2759"/>
<reference evidence="2 3" key="1">
    <citation type="journal article" date="2011" name="Science">
        <title>Comparative functional genomics of the fission yeasts.</title>
        <authorList>
            <person name="Rhind N."/>
            <person name="Chen Z."/>
            <person name="Yassour M."/>
            <person name="Thompson D.A."/>
            <person name="Haas B.J."/>
            <person name="Habib N."/>
            <person name="Wapinski I."/>
            <person name="Roy S."/>
            <person name="Lin M.F."/>
            <person name="Heiman D.I."/>
            <person name="Young S.K."/>
            <person name="Furuya K."/>
            <person name="Guo Y."/>
            <person name="Pidoux A."/>
            <person name="Chen H.M."/>
            <person name="Robbertse B."/>
            <person name="Goldberg J.M."/>
            <person name="Aoki K."/>
            <person name="Bayne E.H."/>
            <person name="Berlin A.M."/>
            <person name="Desjardins C.A."/>
            <person name="Dobbs E."/>
            <person name="Dukaj L."/>
            <person name="Fan L."/>
            <person name="FitzGerald M.G."/>
            <person name="French C."/>
            <person name="Gujja S."/>
            <person name="Hansen K."/>
            <person name="Keifenheim D."/>
            <person name="Levin J.Z."/>
            <person name="Mosher R.A."/>
            <person name="Mueller C.A."/>
            <person name="Pfiffner J."/>
            <person name="Priest M."/>
            <person name="Russ C."/>
            <person name="Smialowska A."/>
            <person name="Swoboda P."/>
            <person name="Sykes S.M."/>
            <person name="Vaughn M."/>
            <person name="Vengrova S."/>
            <person name="Yoder R."/>
            <person name="Zeng Q."/>
            <person name="Allshire R."/>
            <person name="Baulcombe D."/>
            <person name="Birren B.W."/>
            <person name="Brown W."/>
            <person name="Ekwall K."/>
            <person name="Kellis M."/>
            <person name="Leatherwood J."/>
            <person name="Levin H."/>
            <person name="Margalit H."/>
            <person name="Martienssen R."/>
            <person name="Nieduszynski C.A."/>
            <person name="Spatafora J.W."/>
            <person name="Friedman N."/>
            <person name="Dalgaard J.Z."/>
            <person name="Baumann P."/>
            <person name="Niki H."/>
            <person name="Regev A."/>
            <person name="Nusbaum C."/>
        </authorList>
    </citation>
    <scope>NUCLEOTIDE SEQUENCE [LARGE SCALE GENOMIC DNA]</scope>
    <source>
        <strain evidence="3">yFS275 / FY16936</strain>
    </source>
</reference>
<dbReference type="Proteomes" id="UP000001744">
    <property type="component" value="Unassembled WGS sequence"/>
</dbReference>
<accession>B6JXV7</accession>
<feature type="region of interest" description="Disordered" evidence="1">
    <location>
        <begin position="259"/>
        <end position="371"/>
    </location>
</feature>
<dbReference type="GO" id="GO:0030684">
    <property type="term" value="C:preribosome"/>
    <property type="evidence" value="ECO:0007669"/>
    <property type="project" value="EnsemblFungi"/>
</dbReference>
<dbReference type="CDD" id="cd00403">
    <property type="entry name" value="Ribosomal_L1"/>
    <property type="match status" value="1"/>
</dbReference>
<feature type="compositionally biased region" description="Basic residues" evidence="1">
    <location>
        <begin position="323"/>
        <end position="332"/>
    </location>
</feature>
<dbReference type="RefSeq" id="XP_002172668.1">
    <property type="nucleotide sequence ID" value="XM_002172632.1"/>
</dbReference>
<dbReference type="Pfam" id="PF00687">
    <property type="entry name" value="Ribosomal_L1"/>
    <property type="match status" value="1"/>
</dbReference>
<dbReference type="AlphaFoldDB" id="B6JXV7"/>
<dbReference type="STRING" id="402676.B6JXV7"/>
<dbReference type="InterPro" id="IPR016095">
    <property type="entry name" value="Ribosomal_uL1_3-a/b-sand"/>
</dbReference>
<evidence type="ECO:0000313" key="2">
    <source>
        <dbReference type="EMBL" id="EEB06375.1"/>
    </source>
</evidence>
<dbReference type="JaponicusDB" id="SJAG_01420"/>
<dbReference type="eggNOG" id="KOG1685">
    <property type="taxonomic scope" value="Eukaryota"/>
</dbReference>
<dbReference type="Gene3D" id="3.40.50.790">
    <property type="match status" value="1"/>
</dbReference>